<feature type="region of interest" description="Disordered" evidence="1">
    <location>
        <begin position="38"/>
        <end position="64"/>
    </location>
</feature>
<organism evidence="2 3">
    <name type="scientific">Fasciola gigantica</name>
    <name type="common">Giant liver fluke</name>
    <dbReference type="NCBI Taxonomy" id="46835"/>
    <lineage>
        <taxon>Eukaryota</taxon>
        <taxon>Metazoa</taxon>
        <taxon>Spiralia</taxon>
        <taxon>Lophotrochozoa</taxon>
        <taxon>Platyhelminthes</taxon>
        <taxon>Trematoda</taxon>
        <taxon>Digenea</taxon>
        <taxon>Plagiorchiida</taxon>
        <taxon>Echinostomata</taxon>
        <taxon>Echinostomatoidea</taxon>
        <taxon>Fasciolidae</taxon>
        <taxon>Fasciola</taxon>
    </lineage>
</organism>
<protein>
    <submittedName>
        <fullName evidence="2">Uncharacterized protein</fullName>
    </submittedName>
</protein>
<dbReference type="Proteomes" id="UP000316759">
    <property type="component" value="Unassembled WGS sequence"/>
</dbReference>
<evidence type="ECO:0000313" key="3">
    <source>
        <dbReference type="Proteomes" id="UP000316759"/>
    </source>
</evidence>
<sequence length="169" mass="18960">MTSDSPEGKTITNDDEGPDQGFIRPHFEQSLSHNANPDILELSGSIPRPGMRQHRPSSSGYLSPGGYSSPHTFGEIKIHFFKPSAEDRLRLIQVLQELHLEHALDVLPDDCTLDSLLCLSYECLKSVLCQRLSETELVCFWDKLNRISSQTGGLPHSSARRVSNFEQLR</sequence>
<comment type="caution">
    <text evidence="2">The sequence shown here is derived from an EMBL/GenBank/DDBJ whole genome shotgun (WGS) entry which is preliminary data.</text>
</comment>
<name>A0A504Z235_FASGI</name>
<evidence type="ECO:0000256" key="1">
    <source>
        <dbReference type="SAM" id="MobiDB-lite"/>
    </source>
</evidence>
<reference evidence="2 3" key="1">
    <citation type="submission" date="2019-04" db="EMBL/GenBank/DDBJ databases">
        <title>Annotation for the trematode Fasciola gigantica.</title>
        <authorList>
            <person name="Choi Y.-J."/>
        </authorList>
    </citation>
    <scope>NUCLEOTIDE SEQUENCE [LARGE SCALE GENOMIC DNA]</scope>
    <source>
        <strain evidence="2">Uganda_cow_1</strain>
    </source>
</reference>
<evidence type="ECO:0000313" key="2">
    <source>
        <dbReference type="EMBL" id="TPP67734.1"/>
    </source>
</evidence>
<dbReference type="STRING" id="46835.A0A504Z235"/>
<keyword evidence="3" id="KW-1185">Reference proteome</keyword>
<feature type="region of interest" description="Disordered" evidence="1">
    <location>
        <begin position="150"/>
        <end position="169"/>
    </location>
</feature>
<dbReference type="EMBL" id="SUNJ01000342">
    <property type="protein sequence ID" value="TPP67734.1"/>
    <property type="molecule type" value="Genomic_DNA"/>
</dbReference>
<gene>
    <name evidence="2" type="ORF">FGIG_03626</name>
</gene>
<feature type="region of interest" description="Disordered" evidence="1">
    <location>
        <begin position="1"/>
        <end position="24"/>
    </location>
</feature>
<proteinExistence type="predicted"/>
<accession>A0A504Z235</accession>
<feature type="compositionally biased region" description="Polar residues" evidence="1">
    <location>
        <begin position="160"/>
        <end position="169"/>
    </location>
</feature>
<dbReference type="AlphaFoldDB" id="A0A504Z235"/>